<keyword evidence="3" id="KW-1185">Reference proteome</keyword>
<feature type="compositionally biased region" description="Basic and acidic residues" evidence="1">
    <location>
        <begin position="74"/>
        <end position="83"/>
    </location>
</feature>
<evidence type="ECO:0000313" key="3">
    <source>
        <dbReference type="Proteomes" id="UP000006911"/>
    </source>
</evidence>
<evidence type="ECO:0000256" key="1">
    <source>
        <dbReference type="SAM" id="MobiDB-lite"/>
    </source>
</evidence>
<feature type="region of interest" description="Disordered" evidence="1">
    <location>
        <begin position="1"/>
        <end position="41"/>
    </location>
</feature>
<evidence type="ECO:0000313" key="2">
    <source>
        <dbReference type="EMBL" id="CAZ81632.1"/>
    </source>
</evidence>
<reference evidence="2 3" key="1">
    <citation type="journal article" date="2010" name="Nature">
        <title>Perigord black truffle genome uncovers evolutionary origins and mechanisms of symbiosis.</title>
        <authorList>
            <person name="Martin F."/>
            <person name="Kohler A."/>
            <person name="Murat C."/>
            <person name="Balestrini R."/>
            <person name="Coutinho P.M."/>
            <person name="Jaillon O."/>
            <person name="Montanini B."/>
            <person name="Morin E."/>
            <person name="Noel B."/>
            <person name="Percudani R."/>
            <person name="Porcel B."/>
            <person name="Rubini A."/>
            <person name="Amicucci A."/>
            <person name="Amselem J."/>
            <person name="Anthouard V."/>
            <person name="Arcioni S."/>
            <person name="Artiguenave F."/>
            <person name="Aury J.M."/>
            <person name="Ballario P."/>
            <person name="Bolchi A."/>
            <person name="Brenna A."/>
            <person name="Brun A."/>
            <person name="Buee M."/>
            <person name="Cantarel B."/>
            <person name="Chevalier G."/>
            <person name="Couloux A."/>
            <person name="Da Silva C."/>
            <person name="Denoeud F."/>
            <person name="Duplessis S."/>
            <person name="Ghignone S."/>
            <person name="Hilselberger B."/>
            <person name="Iotti M."/>
            <person name="Marcais B."/>
            <person name="Mello A."/>
            <person name="Miranda M."/>
            <person name="Pacioni G."/>
            <person name="Quesneville H."/>
            <person name="Riccioni C."/>
            <person name="Ruotolo R."/>
            <person name="Splivallo R."/>
            <person name="Stocchi V."/>
            <person name="Tisserant E."/>
            <person name="Viscomi A.R."/>
            <person name="Zambonelli A."/>
            <person name="Zampieri E."/>
            <person name="Henrissat B."/>
            <person name="Lebrun M.H."/>
            <person name="Paolocci F."/>
            <person name="Bonfante P."/>
            <person name="Ottonello S."/>
            <person name="Wincker P."/>
        </authorList>
    </citation>
    <scope>NUCLEOTIDE SEQUENCE [LARGE SCALE GENOMIC DNA]</scope>
    <source>
        <strain evidence="2 3">Mel28</strain>
    </source>
</reference>
<organism evidence="2 3">
    <name type="scientific">Tuber melanosporum (strain Mel28)</name>
    <name type="common">Perigord black truffle</name>
    <dbReference type="NCBI Taxonomy" id="656061"/>
    <lineage>
        <taxon>Eukaryota</taxon>
        <taxon>Fungi</taxon>
        <taxon>Dikarya</taxon>
        <taxon>Ascomycota</taxon>
        <taxon>Pezizomycotina</taxon>
        <taxon>Pezizomycetes</taxon>
        <taxon>Pezizales</taxon>
        <taxon>Tuberaceae</taxon>
        <taxon>Tuber</taxon>
    </lineage>
</organism>
<dbReference type="InParanoid" id="D5GAT9"/>
<dbReference type="AlphaFoldDB" id="D5GAT9"/>
<gene>
    <name evidence="2" type="ORF">GSTUM_00005305001</name>
</gene>
<feature type="compositionally biased region" description="Pro residues" evidence="1">
    <location>
        <begin position="10"/>
        <end position="19"/>
    </location>
</feature>
<dbReference type="Proteomes" id="UP000006911">
    <property type="component" value="Unassembled WGS sequence"/>
</dbReference>
<dbReference type="RefSeq" id="XP_002837441.1">
    <property type="nucleotide sequence ID" value="XM_002837395.1"/>
</dbReference>
<protein>
    <submittedName>
        <fullName evidence="2">(Perigord truffle) hypothetical protein</fullName>
    </submittedName>
</protein>
<dbReference type="HOGENOM" id="CLU_2544251_0_0_1"/>
<dbReference type="EMBL" id="FN430086">
    <property type="protein sequence ID" value="CAZ81632.1"/>
    <property type="molecule type" value="Genomic_DNA"/>
</dbReference>
<dbReference type="KEGG" id="tml:GSTUM_00005305001"/>
<accession>D5GAT9</accession>
<proteinExistence type="predicted"/>
<dbReference type="GeneID" id="9187799"/>
<feature type="region of interest" description="Disordered" evidence="1">
    <location>
        <begin position="57"/>
        <end position="83"/>
    </location>
</feature>
<name>D5GAT9_TUBMM</name>
<sequence length="83" mass="9078">MYDRTSSTPRRPPLHPPSPHGTKIHSPPPNHPPNAHSDIPTYRAVITLSIYPRPPRSCTTSPYCVHSPPSPPVGERRGGGEEV</sequence>